<keyword evidence="2" id="KW-1185">Reference proteome</keyword>
<dbReference type="AlphaFoldDB" id="A0A4C2A0D5"/>
<protein>
    <submittedName>
        <fullName evidence="1">Uncharacterized protein</fullName>
    </submittedName>
</protein>
<name>A0A4C2A0D5_EUMVA</name>
<comment type="caution">
    <text evidence="1">The sequence shown here is derived from an EMBL/GenBank/DDBJ whole genome shotgun (WGS) entry which is preliminary data.</text>
</comment>
<proteinExistence type="predicted"/>
<accession>A0A4C2A0D5</accession>
<reference evidence="1 2" key="1">
    <citation type="journal article" date="2019" name="Commun. Biol.">
        <title>The bagworm genome reveals a unique fibroin gene that provides high tensile strength.</title>
        <authorList>
            <person name="Kono N."/>
            <person name="Nakamura H."/>
            <person name="Ohtoshi R."/>
            <person name="Tomita M."/>
            <person name="Numata K."/>
            <person name="Arakawa K."/>
        </authorList>
    </citation>
    <scope>NUCLEOTIDE SEQUENCE [LARGE SCALE GENOMIC DNA]</scope>
</reference>
<gene>
    <name evidence="1" type="ORF">EVAR_66045_1</name>
</gene>
<dbReference type="EMBL" id="BGZK01002302">
    <property type="protein sequence ID" value="GBP92724.1"/>
    <property type="molecule type" value="Genomic_DNA"/>
</dbReference>
<dbReference type="OrthoDB" id="10042427at2759"/>
<dbReference type="Proteomes" id="UP000299102">
    <property type="component" value="Unassembled WGS sequence"/>
</dbReference>
<evidence type="ECO:0000313" key="1">
    <source>
        <dbReference type="EMBL" id="GBP92724.1"/>
    </source>
</evidence>
<evidence type="ECO:0000313" key="2">
    <source>
        <dbReference type="Proteomes" id="UP000299102"/>
    </source>
</evidence>
<organism evidence="1 2">
    <name type="scientific">Eumeta variegata</name>
    <name type="common">Bagworm moth</name>
    <name type="synonym">Eumeta japonica</name>
    <dbReference type="NCBI Taxonomy" id="151549"/>
    <lineage>
        <taxon>Eukaryota</taxon>
        <taxon>Metazoa</taxon>
        <taxon>Ecdysozoa</taxon>
        <taxon>Arthropoda</taxon>
        <taxon>Hexapoda</taxon>
        <taxon>Insecta</taxon>
        <taxon>Pterygota</taxon>
        <taxon>Neoptera</taxon>
        <taxon>Endopterygota</taxon>
        <taxon>Lepidoptera</taxon>
        <taxon>Glossata</taxon>
        <taxon>Ditrysia</taxon>
        <taxon>Tineoidea</taxon>
        <taxon>Psychidae</taxon>
        <taxon>Oiketicinae</taxon>
        <taxon>Eumeta</taxon>
    </lineage>
</organism>
<sequence>MCNPAYSFDLAPCWHKIKNRLPSQRLLSPEETIEEYEKHVSEVTKEDPIPSITHSISFQETDNALMILLGLLVSMGGDDHLLFDSSPARLPLEYG</sequence>